<keyword evidence="2" id="KW-1185">Reference proteome</keyword>
<accession>A0A5C3E5T8</accession>
<dbReference type="EMBL" id="OOIN01000008">
    <property type="protein sequence ID" value="SPO24861.1"/>
    <property type="molecule type" value="Genomic_DNA"/>
</dbReference>
<proteinExistence type="predicted"/>
<name>A0A5C3E5T8_9BASI</name>
<gene>
    <name evidence="1" type="ORF">UTRI_01363_B</name>
</gene>
<dbReference type="Proteomes" id="UP000324022">
    <property type="component" value="Unassembled WGS sequence"/>
</dbReference>
<reference evidence="1 2" key="1">
    <citation type="submission" date="2018-03" db="EMBL/GenBank/DDBJ databases">
        <authorList>
            <person name="Guldener U."/>
        </authorList>
    </citation>
    <scope>NUCLEOTIDE SEQUENCE [LARGE SCALE GENOMIC DNA]</scope>
    <source>
        <strain evidence="1 2">NBRC100155</strain>
    </source>
</reference>
<dbReference type="OrthoDB" id="2554028at2759"/>
<evidence type="ECO:0000313" key="1">
    <source>
        <dbReference type="EMBL" id="SPO24861.1"/>
    </source>
</evidence>
<evidence type="ECO:0000313" key="2">
    <source>
        <dbReference type="Proteomes" id="UP000324022"/>
    </source>
</evidence>
<protein>
    <submittedName>
        <fullName evidence="1">Uncharacterized protein</fullName>
    </submittedName>
</protein>
<organism evidence="1 2">
    <name type="scientific">Ustilago trichophora</name>
    <dbReference type="NCBI Taxonomy" id="86804"/>
    <lineage>
        <taxon>Eukaryota</taxon>
        <taxon>Fungi</taxon>
        <taxon>Dikarya</taxon>
        <taxon>Basidiomycota</taxon>
        <taxon>Ustilaginomycotina</taxon>
        <taxon>Ustilaginomycetes</taxon>
        <taxon>Ustilaginales</taxon>
        <taxon>Ustilaginaceae</taxon>
        <taxon>Ustilago</taxon>
    </lineage>
</organism>
<sequence length="429" mass="46814">MRSQNLARALLRSAVRNGSTANTRIAIPRSIALAVAPTSSSSVRSFAASSISLKKKNKKDAFAAASEEFNDEEFAIEEEDDLFGGVSSTSTASSTSSTPAMSRAEFAKTLEDYQASLSWESIDRGQFPSLSRFRNLAAHASNQTELESVLELASMYRDRVGSLGVQSGKVFAARAGRIGLPEIALNAFLDRYKYGLEFDQEALYYVQKRLARKLARGNREQILESVDLPGLPVQEVDMLGMVAPAAEAAEGETGAEEGKAEAIQAKHELDMPLARAQLSIIDRMCTLATLTPTPNPFLLSYITHAYITTFKLNHPNSTTNPLLSSIYTRTDNLISLLTISAQQVLSSTPSSISAAELNLKKTVHLGKNLTSTLGYVAVRGQGNFKDPTDGNKQLDPVRTLYRFMDALGPQRSNVLLRQVEPLLQRYARV</sequence>
<dbReference type="AlphaFoldDB" id="A0A5C3E5T8"/>